<dbReference type="GO" id="GO:0005886">
    <property type="term" value="C:plasma membrane"/>
    <property type="evidence" value="ECO:0007669"/>
    <property type="project" value="TreeGrafter"/>
</dbReference>
<sequence>MLPIGQLMIEHRIIDRMVSLLKKESERAGSKEQININLICVAVDFFKSYADRCHHGKEEDIMFKDLGTRPLSSEHKKMMADLMQDHARARELIGKLETAKTGCQRENPDTVREIKECLKKLVDLYTSHIKKEDKQFFVSSMTYFTKNEQDEMLSRFEAFDRTLIHEKYKKLVEKAEKEYL</sequence>
<name>A0A2J0KSI5_9BACT</name>
<dbReference type="Pfam" id="PF01814">
    <property type="entry name" value="Hemerythrin"/>
    <property type="match status" value="1"/>
</dbReference>
<dbReference type="Gene3D" id="1.20.120.520">
    <property type="entry name" value="nmb1532 protein domain like"/>
    <property type="match status" value="1"/>
</dbReference>
<dbReference type="AlphaFoldDB" id="A0A2J0KSI5"/>
<organism evidence="2 3">
    <name type="scientific">Candidatus Aquitaenariimonas noxiae</name>
    <dbReference type="NCBI Taxonomy" id="1974741"/>
    <lineage>
        <taxon>Bacteria</taxon>
        <taxon>Pseudomonadati</taxon>
        <taxon>Candidatus Omnitrophota</taxon>
        <taxon>Candidatus Aquitaenariimonas</taxon>
    </lineage>
</organism>
<gene>
    <name evidence="2" type="ORF">COS99_05705</name>
</gene>
<protein>
    <recommendedName>
        <fullName evidence="1">Hemerythrin-like domain-containing protein</fullName>
    </recommendedName>
</protein>
<evidence type="ECO:0000259" key="1">
    <source>
        <dbReference type="Pfam" id="PF01814"/>
    </source>
</evidence>
<evidence type="ECO:0000313" key="3">
    <source>
        <dbReference type="Proteomes" id="UP000230052"/>
    </source>
</evidence>
<feature type="domain" description="Hemerythrin-like" evidence="1">
    <location>
        <begin position="3"/>
        <end position="137"/>
    </location>
</feature>
<evidence type="ECO:0000313" key="2">
    <source>
        <dbReference type="EMBL" id="PIU41355.1"/>
    </source>
</evidence>
<proteinExistence type="predicted"/>
<dbReference type="EMBL" id="PEWV01000060">
    <property type="protein sequence ID" value="PIU41355.1"/>
    <property type="molecule type" value="Genomic_DNA"/>
</dbReference>
<comment type="caution">
    <text evidence="2">The sequence shown here is derived from an EMBL/GenBank/DDBJ whole genome shotgun (WGS) entry which is preliminary data.</text>
</comment>
<dbReference type="InterPro" id="IPR012312">
    <property type="entry name" value="Hemerythrin-like"/>
</dbReference>
<dbReference type="PANTHER" id="PTHR39966">
    <property type="entry name" value="BLL2471 PROTEIN-RELATED"/>
    <property type="match status" value="1"/>
</dbReference>
<dbReference type="PANTHER" id="PTHR39966:SF1">
    <property type="entry name" value="HEMERYTHRIN-LIKE DOMAIN-CONTAINING PROTEIN"/>
    <property type="match status" value="1"/>
</dbReference>
<dbReference type="CDD" id="cd12108">
    <property type="entry name" value="Hr-like"/>
    <property type="match status" value="1"/>
</dbReference>
<reference evidence="2 3" key="1">
    <citation type="submission" date="2017-09" db="EMBL/GenBank/DDBJ databases">
        <title>Depth-based differentiation of microbial function through sediment-hosted aquifers and enrichment of novel symbionts in the deep terrestrial subsurface.</title>
        <authorList>
            <person name="Probst A.J."/>
            <person name="Ladd B."/>
            <person name="Jarett J.K."/>
            <person name="Geller-Mcgrath D.E."/>
            <person name="Sieber C.M."/>
            <person name="Emerson J.B."/>
            <person name="Anantharaman K."/>
            <person name="Thomas B.C."/>
            <person name="Malmstrom R."/>
            <person name="Stieglmeier M."/>
            <person name="Klingl A."/>
            <person name="Woyke T."/>
            <person name="Ryan C.M."/>
            <person name="Banfield J.F."/>
        </authorList>
    </citation>
    <scope>NUCLEOTIDE SEQUENCE [LARGE SCALE GENOMIC DNA]</scope>
    <source>
        <strain evidence="2">CG07_land_8_20_14_0_80_42_15</strain>
    </source>
</reference>
<dbReference type="Proteomes" id="UP000230052">
    <property type="component" value="Unassembled WGS sequence"/>
</dbReference>
<accession>A0A2J0KSI5</accession>